<organism evidence="5 6">
    <name type="scientific">Subdoligranulum variabile</name>
    <dbReference type="NCBI Taxonomy" id="214851"/>
    <lineage>
        <taxon>Bacteria</taxon>
        <taxon>Bacillati</taxon>
        <taxon>Bacillota</taxon>
        <taxon>Clostridia</taxon>
        <taxon>Eubacteriales</taxon>
        <taxon>Oscillospiraceae</taxon>
        <taxon>Subdoligranulum</taxon>
    </lineage>
</organism>
<keyword evidence="2" id="KW-0238">DNA-binding</keyword>
<dbReference type="InterPro" id="IPR009057">
    <property type="entry name" value="Homeodomain-like_sf"/>
</dbReference>
<evidence type="ECO:0000313" key="5">
    <source>
        <dbReference type="EMBL" id="MBS5333694.1"/>
    </source>
</evidence>
<proteinExistence type="predicted"/>
<dbReference type="InterPro" id="IPR020449">
    <property type="entry name" value="Tscrpt_reg_AraC-type_HTH"/>
</dbReference>
<dbReference type="GO" id="GO:0003700">
    <property type="term" value="F:DNA-binding transcription factor activity"/>
    <property type="evidence" value="ECO:0007669"/>
    <property type="project" value="InterPro"/>
</dbReference>
<dbReference type="Proteomes" id="UP000759273">
    <property type="component" value="Unassembled WGS sequence"/>
</dbReference>
<accession>A0A943HJ09</accession>
<keyword evidence="3" id="KW-0804">Transcription</keyword>
<keyword evidence="1" id="KW-0805">Transcription regulation</keyword>
<reference evidence="5" key="1">
    <citation type="submission" date="2021-02" db="EMBL/GenBank/DDBJ databases">
        <title>Infant gut strain persistence is associated with maternal origin, phylogeny, and functional potential including surface adhesion and iron acquisition.</title>
        <authorList>
            <person name="Lou Y.C."/>
        </authorList>
    </citation>
    <scope>NUCLEOTIDE SEQUENCE</scope>
    <source>
        <strain evidence="5">L3_101_000M1_dasL3_101_000M1_concoct_87</strain>
    </source>
</reference>
<dbReference type="Pfam" id="PF12833">
    <property type="entry name" value="HTH_18"/>
    <property type="match status" value="1"/>
</dbReference>
<sequence length="60" mass="6608">MEAKGLRLSVAEIAAQVGYANQSKFAKVFREKYGVATLEYRRTVHLGGFSFAARCIIIGL</sequence>
<name>A0A943HJ09_9FIRM</name>
<evidence type="ECO:0000259" key="4">
    <source>
        <dbReference type="PROSITE" id="PS01124"/>
    </source>
</evidence>
<feature type="domain" description="HTH araC/xylS-type" evidence="4">
    <location>
        <begin position="1"/>
        <end position="43"/>
    </location>
</feature>
<evidence type="ECO:0000256" key="3">
    <source>
        <dbReference type="ARBA" id="ARBA00023163"/>
    </source>
</evidence>
<dbReference type="EMBL" id="JAGZGG010000054">
    <property type="protein sequence ID" value="MBS5333694.1"/>
    <property type="molecule type" value="Genomic_DNA"/>
</dbReference>
<dbReference type="AlphaFoldDB" id="A0A943HJ09"/>
<protein>
    <submittedName>
        <fullName evidence="5">Helix-turn-helix domain-containing protein</fullName>
    </submittedName>
</protein>
<dbReference type="SUPFAM" id="SSF46689">
    <property type="entry name" value="Homeodomain-like"/>
    <property type="match status" value="1"/>
</dbReference>
<dbReference type="Gene3D" id="1.10.10.60">
    <property type="entry name" value="Homeodomain-like"/>
    <property type="match status" value="1"/>
</dbReference>
<dbReference type="PRINTS" id="PR00032">
    <property type="entry name" value="HTHARAC"/>
</dbReference>
<dbReference type="InterPro" id="IPR018060">
    <property type="entry name" value="HTH_AraC"/>
</dbReference>
<comment type="caution">
    <text evidence="5">The sequence shown here is derived from an EMBL/GenBank/DDBJ whole genome shotgun (WGS) entry which is preliminary data.</text>
</comment>
<gene>
    <name evidence="5" type="ORF">KHY36_14370</name>
</gene>
<dbReference type="PROSITE" id="PS01124">
    <property type="entry name" value="HTH_ARAC_FAMILY_2"/>
    <property type="match status" value="1"/>
</dbReference>
<evidence type="ECO:0000256" key="1">
    <source>
        <dbReference type="ARBA" id="ARBA00023015"/>
    </source>
</evidence>
<evidence type="ECO:0000256" key="2">
    <source>
        <dbReference type="ARBA" id="ARBA00023125"/>
    </source>
</evidence>
<evidence type="ECO:0000313" key="6">
    <source>
        <dbReference type="Proteomes" id="UP000759273"/>
    </source>
</evidence>
<dbReference type="GO" id="GO:0043565">
    <property type="term" value="F:sequence-specific DNA binding"/>
    <property type="evidence" value="ECO:0007669"/>
    <property type="project" value="InterPro"/>
</dbReference>